<comment type="caution">
    <text evidence="10">The sequence shown here is derived from an EMBL/GenBank/DDBJ whole genome shotgun (WGS) entry which is preliminary data.</text>
</comment>
<dbReference type="UniPathway" id="UPA00753"/>
<dbReference type="OMA" id="IPGGWNN"/>
<keyword evidence="4 9" id="KW-1133">Transmembrane helix</keyword>
<gene>
    <name evidence="10" type="ORF">ZOSMA_88G00160</name>
</gene>
<dbReference type="PANTHER" id="PTHR12714:SF11">
    <property type="entry name" value="PROTEIN C-TERMINAL S-ISOPRENYLCYSTEINE CARBOXYL O-METHYLTRANSFERASE"/>
    <property type="match status" value="1"/>
</dbReference>
<keyword evidence="7" id="KW-0594">Phospholipid biosynthesis</keyword>
<keyword evidence="6 9" id="KW-0472">Membrane</keyword>
<evidence type="ECO:0000256" key="4">
    <source>
        <dbReference type="ARBA" id="ARBA00022989"/>
    </source>
</evidence>
<evidence type="ECO:0000256" key="3">
    <source>
        <dbReference type="ARBA" id="ARBA00022692"/>
    </source>
</evidence>
<feature type="transmembrane region" description="Helical" evidence="9">
    <location>
        <begin position="120"/>
        <end position="146"/>
    </location>
</feature>
<evidence type="ECO:0000256" key="9">
    <source>
        <dbReference type="SAM" id="Phobius"/>
    </source>
</evidence>
<organism evidence="10 11">
    <name type="scientific">Zostera marina</name>
    <name type="common">Eelgrass</name>
    <dbReference type="NCBI Taxonomy" id="29655"/>
    <lineage>
        <taxon>Eukaryota</taxon>
        <taxon>Viridiplantae</taxon>
        <taxon>Streptophyta</taxon>
        <taxon>Embryophyta</taxon>
        <taxon>Tracheophyta</taxon>
        <taxon>Spermatophyta</taxon>
        <taxon>Magnoliopsida</taxon>
        <taxon>Liliopsida</taxon>
        <taxon>Zosteraceae</taxon>
        <taxon>Zostera</taxon>
    </lineage>
</organism>
<dbReference type="Proteomes" id="UP000036987">
    <property type="component" value="Unassembled WGS sequence"/>
</dbReference>
<feature type="transmembrane region" description="Helical" evidence="9">
    <location>
        <begin position="186"/>
        <end position="205"/>
    </location>
</feature>
<feature type="transmembrane region" description="Helical" evidence="9">
    <location>
        <begin position="314"/>
        <end position="340"/>
    </location>
</feature>
<feature type="transmembrane region" description="Helical" evidence="9">
    <location>
        <begin position="158"/>
        <end position="180"/>
    </location>
</feature>
<keyword evidence="2" id="KW-0444">Lipid biosynthesis</keyword>
<evidence type="ECO:0000256" key="5">
    <source>
        <dbReference type="ARBA" id="ARBA00023098"/>
    </source>
</evidence>
<proteinExistence type="predicted"/>
<evidence type="ECO:0000313" key="11">
    <source>
        <dbReference type="Proteomes" id="UP000036987"/>
    </source>
</evidence>
<reference evidence="11" key="1">
    <citation type="journal article" date="2016" name="Nature">
        <title>The genome of the seagrass Zostera marina reveals angiosperm adaptation to the sea.</title>
        <authorList>
            <person name="Olsen J.L."/>
            <person name="Rouze P."/>
            <person name="Verhelst B."/>
            <person name="Lin Y.-C."/>
            <person name="Bayer T."/>
            <person name="Collen J."/>
            <person name="Dattolo E."/>
            <person name="De Paoli E."/>
            <person name="Dittami S."/>
            <person name="Maumus F."/>
            <person name="Michel G."/>
            <person name="Kersting A."/>
            <person name="Lauritano C."/>
            <person name="Lohaus R."/>
            <person name="Toepel M."/>
            <person name="Tonon T."/>
            <person name="Vanneste K."/>
            <person name="Amirebrahimi M."/>
            <person name="Brakel J."/>
            <person name="Bostroem C."/>
            <person name="Chovatia M."/>
            <person name="Grimwood J."/>
            <person name="Jenkins J.W."/>
            <person name="Jueterbock A."/>
            <person name="Mraz A."/>
            <person name="Stam W.T."/>
            <person name="Tice H."/>
            <person name="Bornberg-Bauer E."/>
            <person name="Green P.J."/>
            <person name="Pearson G.A."/>
            <person name="Procaccini G."/>
            <person name="Duarte C.M."/>
            <person name="Schmutz J."/>
            <person name="Reusch T.B.H."/>
            <person name="Van de Peer Y."/>
        </authorList>
    </citation>
    <scope>NUCLEOTIDE SEQUENCE [LARGE SCALE GENOMIC DNA]</scope>
    <source>
        <strain evidence="11">cv. Finnish</strain>
    </source>
</reference>
<protein>
    <submittedName>
        <fullName evidence="10">Phosphatidylethanolamine N-methyltransferase</fullName>
    </submittedName>
</protein>
<evidence type="ECO:0000256" key="2">
    <source>
        <dbReference type="ARBA" id="ARBA00022516"/>
    </source>
</evidence>
<dbReference type="InterPro" id="IPR007318">
    <property type="entry name" value="Phopholipid_MeTrfase"/>
</dbReference>
<dbReference type="GO" id="GO:0006656">
    <property type="term" value="P:phosphatidylcholine biosynthetic process"/>
    <property type="evidence" value="ECO:0007669"/>
    <property type="project" value="UniProtKB-UniPathway"/>
</dbReference>
<comment type="subcellular location">
    <subcellularLocation>
        <location evidence="1">Endomembrane system</location>
        <topology evidence="1">Multi-pass membrane protein</topology>
    </subcellularLocation>
</comment>
<dbReference type="GO" id="GO:0032259">
    <property type="term" value="P:methylation"/>
    <property type="evidence" value="ECO:0007669"/>
    <property type="project" value="UniProtKB-KW"/>
</dbReference>
<name>A0A0K9NMJ7_ZOSMR</name>
<dbReference type="EMBL" id="LFYR01002101">
    <property type="protein sequence ID" value="KMZ57195.1"/>
    <property type="molecule type" value="Genomic_DNA"/>
</dbReference>
<evidence type="ECO:0000256" key="7">
    <source>
        <dbReference type="ARBA" id="ARBA00023209"/>
    </source>
</evidence>
<accession>A0A0K9NMJ7</accession>
<dbReference type="PANTHER" id="PTHR12714">
    <property type="entry name" value="PROTEIN-S ISOPRENYLCYSTEINE O-METHYLTRANSFERASE"/>
    <property type="match status" value="1"/>
</dbReference>
<evidence type="ECO:0000256" key="8">
    <source>
        <dbReference type="ARBA" id="ARBA00023264"/>
    </source>
</evidence>
<keyword evidence="10" id="KW-0808">Transferase</keyword>
<keyword evidence="8" id="KW-1208">Phospholipid metabolism</keyword>
<keyword evidence="10" id="KW-0489">Methyltransferase</keyword>
<feature type="transmembrane region" description="Helical" evidence="9">
    <location>
        <begin position="226"/>
        <end position="245"/>
    </location>
</feature>
<evidence type="ECO:0000256" key="1">
    <source>
        <dbReference type="ARBA" id="ARBA00004127"/>
    </source>
</evidence>
<dbReference type="OrthoDB" id="422086at2759"/>
<dbReference type="Pfam" id="PF04191">
    <property type="entry name" value="PEMT"/>
    <property type="match status" value="1"/>
</dbReference>
<evidence type="ECO:0000313" key="10">
    <source>
        <dbReference type="EMBL" id="KMZ57195.1"/>
    </source>
</evidence>
<keyword evidence="5" id="KW-0443">Lipid metabolism</keyword>
<dbReference type="GO" id="GO:0012505">
    <property type="term" value="C:endomembrane system"/>
    <property type="evidence" value="ECO:0007669"/>
    <property type="project" value="UniProtKB-SubCell"/>
</dbReference>
<keyword evidence="3 9" id="KW-0812">Transmembrane</keyword>
<keyword evidence="11" id="KW-1185">Reference proteome</keyword>
<dbReference type="STRING" id="29655.A0A0K9NMJ7"/>
<evidence type="ECO:0000256" key="6">
    <source>
        <dbReference type="ARBA" id="ARBA00023136"/>
    </source>
</evidence>
<dbReference type="Gene3D" id="1.20.120.1630">
    <property type="match status" value="1"/>
</dbReference>
<sequence length="375" mass="43161">MSSSALLLSHSTAFVTSPPIHLAPRLNRNLGPEKPYFFRLAFPRRTPSDRSIIRFSPPLARPIRCSLSNSQSTNPVSPSIATPFFQLPELTPLAICKWTVVASVVFFTVKKLASIATNPFFWMFFSFTWVNWPAYPAIGILSYGLYCLQKHLKGNSHVYEQIAILTSAVTCLTLISPAYFNGYLEGWPVVFFFVYHYFFFLEASVRKRLYGDLQQRKHDSKWDVKMPIQLTTVFSALITVGHWIAGYEGIELCTVPGGWSTVWMWVLIALVIFMRYHSVFYLHNYTEKMYEPTAVVQFGPYRWVRHPIYSSTMLLFGSYLVALRAPLSFVFVTAVCLVYYGKKAALEEDLMMDNFGEKYAEYKSKVRYKLIPLLY</sequence>
<dbReference type="GO" id="GO:0008168">
    <property type="term" value="F:methyltransferase activity"/>
    <property type="evidence" value="ECO:0007669"/>
    <property type="project" value="UniProtKB-KW"/>
</dbReference>
<feature type="transmembrane region" description="Helical" evidence="9">
    <location>
        <begin position="257"/>
        <end position="276"/>
    </location>
</feature>
<dbReference type="AlphaFoldDB" id="A0A0K9NMJ7"/>